<dbReference type="EC" id="2.6.1.-" evidence="1"/>
<evidence type="ECO:0000256" key="1">
    <source>
        <dbReference type="RuleBase" id="RU000481"/>
    </source>
</evidence>
<dbReference type="InterPro" id="IPR004839">
    <property type="entry name" value="Aminotransferase_I/II_large"/>
</dbReference>
<comment type="similarity">
    <text evidence="1">Belongs to the class-I pyridoxal-phosphate-dependent aminotransferase family.</text>
</comment>
<dbReference type="PANTHER" id="PTHR43510:SF1">
    <property type="entry name" value="AMINOTRANSFERASE FUNCTION, HYPOTHETICAL (EUROFUNG)"/>
    <property type="match status" value="1"/>
</dbReference>
<dbReference type="EMBL" id="RJLM01000028">
    <property type="protein sequence ID" value="RWX52795.1"/>
    <property type="molecule type" value="Genomic_DNA"/>
</dbReference>
<comment type="cofactor">
    <cofactor evidence="1">
        <name>pyridoxal 5'-phosphate</name>
        <dbReference type="ChEBI" id="CHEBI:597326"/>
    </cofactor>
</comment>
<dbReference type="CDD" id="cd00609">
    <property type="entry name" value="AAT_like"/>
    <property type="match status" value="1"/>
</dbReference>
<dbReference type="Proteomes" id="UP000287563">
    <property type="component" value="Unassembled WGS sequence"/>
</dbReference>
<keyword evidence="4" id="KW-1185">Reference proteome</keyword>
<keyword evidence="1 3" id="KW-0032">Aminotransferase</keyword>
<comment type="caution">
    <text evidence="3">The sequence shown here is derived from an EMBL/GenBank/DDBJ whole genome shotgun (WGS) entry which is preliminary data.</text>
</comment>
<dbReference type="PANTHER" id="PTHR43510">
    <property type="entry name" value="AMINOTRANSFERASE FUNCTION, HYPOTHETICAL (EUROFUNG)"/>
    <property type="match status" value="1"/>
</dbReference>
<evidence type="ECO:0000313" key="4">
    <source>
        <dbReference type="Proteomes" id="UP000287563"/>
    </source>
</evidence>
<dbReference type="AlphaFoldDB" id="A0A444JI97"/>
<name>A0A444JI97_9GAMM</name>
<keyword evidence="1 3" id="KW-0808">Transferase</keyword>
<evidence type="ECO:0000313" key="3">
    <source>
        <dbReference type="EMBL" id="RWX52795.1"/>
    </source>
</evidence>
<proteinExistence type="inferred from homology"/>
<dbReference type="SUPFAM" id="SSF53383">
    <property type="entry name" value="PLP-dependent transferases"/>
    <property type="match status" value="1"/>
</dbReference>
<evidence type="ECO:0000259" key="2">
    <source>
        <dbReference type="Pfam" id="PF00155"/>
    </source>
</evidence>
<reference evidence="3 4" key="1">
    <citation type="submission" date="2018-11" db="EMBL/GenBank/DDBJ databases">
        <title>Photobacterium sp. BEI247 sp. nov., a marine bacterium isolated from Yongle Blue Hole in the South China Sea.</title>
        <authorList>
            <person name="Wang X."/>
        </authorList>
    </citation>
    <scope>NUCLEOTIDE SEQUENCE [LARGE SCALE GENOMIC DNA]</scope>
    <source>
        <strain evidence="4">BEI247</strain>
    </source>
</reference>
<dbReference type="Pfam" id="PF00155">
    <property type="entry name" value="Aminotran_1_2"/>
    <property type="match status" value="1"/>
</dbReference>
<dbReference type="GO" id="GO:0030170">
    <property type="term" value="F:pyridoxal phosphate binding"/>
    <property type="evidence" value="ECO:0007669"/>
    <property type="project" value="InterPro"/>
</dbReference>
<dbReference type="InterPro" id="IPR015422">
    <property type="entry name" value="PyrdxlP-dep_Trfase_small"/>
</dbReference>
<organism evidence="3 4">
    <name type="scientific">Photobacterium chitinilyticum</name>
    <dbReference type="NCBI Taxonomy" id="2485123"/>
    <lineage>
        <taxon>Bacteria</taxon>
        <taxon>Pseudomonadati</taxon>
        <taxon>Pseudomonadota</taxon>
        <taxon>Gammaproteobacteria</taxon>
        <taxon>Vibrionales</taxon>
        <taxon>Vibrionaceae</taxon>
        <taxon>Photobacterium</taxon>
    </lineage>
</organism>
<sequence>MRIKEFGVEIWMNDYENTCRYNLAETCVESLTVEQLLDMSGKRDSILEELLPMKLTYGAIEGSDRLRDNITEVYQQQQRENILITHGAIGANALVHETLVAPGDRVISVLPTYQQHYSIPESYGADVQVIKLREENQFLPDLSELKKLATENTRLIVVNNPNNPTGALMDEAFLKQVVDIARSCDAYLLCDEVYRGTDEDGDGFTASVADMYEKGISTSSMSKSFSLAGLRLGWIAGPLEVIQAVCIHRDYNTISVGMLDDHFASIALECRDAILERSRRICKANRATLDAWVAKEPLISYIKPKSGTIALLKYDFDMSSREFCVRLLESKGVMFTPGSVLEMEGYVRIGYANSPHVLEEGLAKVSEFLAELKI</sequence>
<dbReference type="PROSITE" id="PS00105">
    <property type="entry name" value="AA_TRANSFER_CLASS_1"/>
    <property type="match status" value="1"/>
</dbReference>
<dbReference type="InterPro" id="IPR015421">
    <property type="entry name" value="PyrdxlP-dep_Trfase_major"/>
</dbReference>
<dbReference type="InterPro" id="IPR004838">
    <property type="entry name" value="NHTrfase_class1_PyrdxlP-BS"/>
</dbReference>
<dbReference type="GO" id="GO:0008483">
    <property type="term" value="F:transaminase activity"/>
    <property type="evidence" value="ECO:0007669"/>
    <property type="project" value="UniProtKB-KW"/>
</dbReference>
<dbReference type="OrthoDB" id="9803354at2"/>
<dbReference type="Gene3D" id="3.90.1150.10">
    <property type="entry name" value="Aspartate Aminotransferase, domain 1"/>
    <property type="match status" value="1"/>
</dbReference>
<dbReference type="NCBIfam" id="NF005593">
    <property type="entry name" value="PRK07324.1"/>
    <property type="match status" value="1"/>
</dbReference>
<feature type="domain" description="Aminotransferase class I/classII large" evidence="2">
    <location>
        <begin position="56"/>
        <end position="359"/>
    </location>
</feature>
<dbReference type="RefSeq" id="WP_128786608.1">
    <property type="nucleotide sequence ID" value="NZ_RJLM01000028.1"/>
</dbReference>
<dbReference type="Gene3D" id="3.40.640.10">
    <property type="entry name" value="Type I PLP-dependent aspartate aminotransferase-like (Major domain)"/>
    <property type="match status" value="1"/>
</dbReference>
<gene>
    <name evidence="3" type="ORF">EDI28_25345</name>
</gene>
<protein>
    <recommendedName>
        <fullName evidence="1">Aminotransferase</fullName>
        <ecNumber evidence="1">2.6.1.-</ecNumber>
    </recommendedName>
</protein>
<accession>A0A444JI97</accession>
<dbReference type="InterPro" id="IPR015424">
    <property type="entry name" value="PyrdxlP-dep_Trfase"/>
</dbReference>